<reference evidence="1 2" key="1">
    <citation type="submission" date="2019-12" db="EMBL/GenBank/DDBJ databases">
        <title>Genomic-based taxomic classification of the family Erythrobacteraceae.</title>
        <authorList>
            <person name="Xu L."/>
        </authorList>
    </citation>
    <scope>NUCLEOTIDE SEQUENCE [LARGE SCALE GENOMIC DNA]</scope>
    <source>
        <strain evidence="1 2">JCM 17468</strain>
    </source>
</reference>
<gene>
    <name evidence="1" type="ORF">GRI47_06345</name>
</gene>
<protein>
    <submittedName>
        <fullName evidence="1">Uncharacterized protein</fullName>
    </submittedName>
</protein>
<keyword evidence="2" id="KW-1185">Reference proteome</keyword>
<evidence type="ECO:0000313" key="1">
    <source>
        <dbReference type="EMBL" id="MXO53629.1"/>
    </source>
</evidence>
<sequence>MTGSPALYADATRLAAWYAEAAPGETTTYALADTLDHDHAAVALVDGWIAAGEVTPVQRRSAEGRKYQVQRCARPVENAAACSPVERFIDTPEAALLAELERCAEHGLPCPSNGELGRALGWDREAVRYRLTLLERGQRVRVTNHGGPFDGRTIRLMDSGAKLHTHPWKHEKPEAI</sequence>
<dbReference type="EMBL" id="WTYD01000001">
    <property type="protein sequence ID" value="MXO53629.1"/>
    <property type="molecule type" value="Genomic_DNA"/>
</dbReference>
<dbReference type="RefSeq" id="WP_160660460.1">
    <property type="nucleotide sequence ID" value="NZ_BAABDV010000001.1"/>
</dbReference>
<name>A0A844Y838_9SPHN</name>
<proteinExistence type="predicted"/>
<comment type="caution">
    <text evidence="1">The sequence shown here is derived from an EMBL/GenBank/DDBJ whole genome shotgun (WGS) entry which is preliminary data.</text>
</comment>
<dbReference type="AlphaFoldDB" id="A0A844Y838"/>
<evidence type="ECO:0000313" key="2">
    <source>
        <dbReference type="Proteomes" id="UP000430272"/>
    </source>
</evidence>
<organism evidence="1 2">
    <name type="scientific">Qipengyuania pelagi</name>
    <dbReference type="NCBI Taxonomy" id="994320"/>
    <lineage>
        <taxon>Bacteria</taxon>
        <taxon>Pseudomonadati</taxon>
        <taxon>Pseudomonadota</taxon>
        <taxon>Alphaproteobacteria</taxon>
        <taxon>Sphingomonadales</taxon>
        <taxon>Erythrobacteraceae</taxon>
        <taxon>Qipengyuania</taxon>
    </lineage>
</organism>
<dbReference type="Proteomes" id="UP000430272">
    <property type="component" value="Unassembled WGS sequence"/>
</dbReference>
<accession>A0A844Y838</accession>